<evidence type="ECO:0000313" key="3">
    <source>
        <dbReference type="Proteomes" id="UP000218831"/>
    </source>
</evidence>
<dbReference type="FunFam" id="3.40.50.300:FF:000285">
    <property type="entry name" value="Sporulation initiation inhibitor Soj"/>
    <property type="match status" value="1"/>
</dbReference>
<dbReference type="InterPro" id="IPR025669">
    <property type="entry name" value="AAA_dom"/>
</dbReference>
<gene>
    <name evidence="2" type="ORF">CK503_09290</name>
</gene>
<keyword evidence="3" id="KW-1185">Reference proteome</keyword>
<dbReference type="AlphaFoldDB" id="A0A2A2G7Y2"/>
<dbReference type="PANTHER" id="PTHR13696:SF99">
    <property type="entry name" value="COBYRINIC ACID AC-DIAMIDE SYNTHASE"/>
    <property type="match status" value="1"/>
</dbReference>
<reference evidence="2 3" key="1">
    <citation type="submission" date="2017-08" db="EMBL/GenBank/DDBJ databases">
        <title>Aliifodinibius alkalisoli sp. nov., isolated from saline alkaline soil.</title>
        <authorList>
            <person name="Liu D."/>
            <person name="Zhang G."/>
        </authorList>
    </citation>
    <scope>NUCLEOTIDE SEQUENCE [LARGE SCALE GENOMIC DNA]</scope>
    <source>
        <strain evidence="2 3">WN023</strain>
    </source>
</reference>
<sequence>MKTIAFTNQKGGVGKTTSTINVGAGLAQEGFKVLLVDLDPQANLTYSLRLSSNRLENSIYEVLKGDIQADEAVISHNGFDIMPSSIDLSGAEMEFANEPAREMLLKNSLSSLSKDYDYILIDCPPNLGLLTLNAFTAVKEIFIVLQSEYLALHGLSKLMDVIQIVKERLNPDIEISGIICTLFDGRKNLNKEVVDHIQDYFGDKVFDTIIRDNVALAEAPSHHKTIFEYAPDSHGAKDYKALAQEIRNGQLQHA</sequence>
<organism evidence="2 3">
    <name type="scientific">Fodinibius salipaludis</name>
    <dbReference type="NCBI Taxonomy" id="2032627"/>
    <lineage>
        <taxon>Bacteria</taxon>
        <taxon>Pseudomonadati</taxon>
        <taxon>Balneolota</taxon>
        <taxon>Balneolia</taxon>
        <taxon>Balneolales</taxon>
        <taxon>Balneolaceae</taxon>
        <taxon>Fodinibius</taxon>
    </lineage>
</organism>
<dbReference type="Gene3D" id="3.40.50.300">
    <property type="entry name" value="P-loop containing nucleotide triphosphate hydrolases"/>
    <property type="match status" value="1"/>
</dbReference>
<evidence type="ECO:0000313" key="2">
    <source>
        <dbReference type="EMBL" id="PAU93856.1"/>
    </source>
</evidence>
<dbReference type="Proteomes" id="UP000218831">
    <property type="component" value="Unassembled WGS sequence"/>
</dbReference>
<protein>
    <submittedName>
        <fullName evidence="2">Chromosome partitioning protein ParA</fullName>
    </submittedName>
</protein>
<dbReference type="EMBL" id="NSKE01000006">
    <property type="protein sequence ID" value="PAU93856.1"/>
    <property type="molecule type" value="Genomic_DNA"/>
</dbReference>
<dbReference type="Pfam" id="PF13614">
    <property type="entry name" value="AAA_31"/>
    <property type="match status" value="1"/>
</dbReference>
<feature type="domain" description="AAA" evidence="1">
    <location>
        <begin position="1"/>
        <end position="175"/>
    </location>
</feature>
<name>A0A2A2G7Y2_9BACT</name>
<dbReference type="PANTHER" id="PTHR13696">
    <property type="entry name" value="P-LOOP CONTAINING NUCLEOSIDE TRIPHOSPHATE HYDROLASE"/>
    <property type="match status" value="1"/>
</dbReference>
<comment type="caution">
    <text evidence="2">The sequence shown here is derived from an EMBL/GenBank/DDBJ whole genome shotgun (WGS) entry which is preliminary data.</text>
</comment>
<dbReference type="InterPro" id="IPR027417">
    <property type="entry name" value="P-loop_NTPase"/>
</dbReference>
<dbReference type="RefSeq" id="WP_095606532.1">
    <property type="nucleotide sequence ID" value="NZ_NSKE01000006.1"/>
</dbReference>
<accession>A0A2A2G7Y2</accession>
<dbReference type="CDD" id="cd02042">
    <property type="entry name" value="ParAB_family"/>
    <property type="match status" value="1"/>
</dbReference>
<dbReference type="OrthoDB" id="9794577at2"/>
<dbReference type="InterPro" id="IPR050678">
    <property type="entry name" value="DNA_Partitioning_ATPase"/>
</dbReference>
<evidence type="ECO:0000259" key="1">
    <source>
        <dbReference type="Pfam" id="PF13614"/>
    </source>
</evidence>
<proteinExistence type="predicted"/>
<dbReference type="SUPFAM" id="SSF52540">
    <property type="entry name" value="P-loop containing nucleoside triphosphate hydrolases"/>
    <property type="match status" value="1"/>
</dbReference>